<dbReference type="GO" id="GO:0003677">
    <property type="term" value="F:DNA binding"/>
    <property type="evidence" value="ECO:0007669"/>
    <property type="project" value="UniProtKB-KW"/>
</dbReference>
<reference evidence="3" key="3">
    <citation type="submission" date="2016-11" db="EMBL/GenBank/DDBJ databases">
        <authorList>
            <person name="Varghese N."/>
            <person name="Submissions S."/>
        </authorList>
    </citation>
    <scope>NUCLEOTIDE SEQUENCE</scope>
    <source>
        <strain evidence="3">DSM 1682</strain>
    </source>
</reference>
<gene>
    <name evidence="2" type="ORF">CPRO_14790</name>
    <name evidence="3" type="ORF">SAMN02745151_01290</name>
</gene>
<dbReference type="KEGG" id="cpro:CPRO_14790"/>
<evidence type="ECO:0000313" key="3">
    <source>
        <dbReference type="EMBL" id="SHE62822.1"/>
    </source>
</evidence>
<dbReference type="RefSeq" id="WP_066049675.1">
    <property type="nucleotide sequence ID" value="NZ_CP014223.1"/>
</dbReference>
<dbReference type="OrthoDB" id="68816at2"/>
<dbReference type="AlphaFoldDB" id="A0A0X1U817"/>
<sequence length="186" mass="22050">MIPLYILGLLLRFGPQHGYQIKKLMEEQLEDFTQIKLPTVYYHLEKMETLGYITAQREKQGARPEKTIYQVSTTGEDKFKELLQQTLNIEYRPTFDIDGTFYFSDYLENNELIKSLSSHIAKLQKILSSLEAHRNETIRYIPEEYKTTANIIFEHHLFHYRAELAWAEKSLKSLKEDKFNGKNENH</sequence>
<dbReference type="PANTHER" id="PTHR33169">
    <property type="entry name" value="PADR-FAMILY TRANSCRIPTIONAL REGULATOR"/>
    <property type="match status" value="1"/>
</dbReference>
<dbReference type="EMBL" id="FQUA01000004">
    <property type="protein sequence ID" value="SHE62822.1"/>
    <property type="molecule type" value="Genomic_DNA"/>
</dbReference>
<keyword evidence="4" id="KW-1185">Reference proteome</keyword>
<dbReference type="Proteomes" id="UP000068026">
    <property type="component" value="Chromosome"/>
</dbReference>
<feature type="domain" description="Transcription regulator PadR N-terminal" evidence="1">
    <location>
        <begin position="6"/>
        <end position="80"/>
    </location>
</feature>
<keyword evidence="3" id="KW-0238">DNA-binding</keyword>
<dbReference type="InterPro" id="IPR005149">
    <property type="entry name" value="Tscrpt_reg_PadR_N"/>
</dbReference>
<organism evidence="3 5">
    <name type="scientific">Anaerotignum propionicum DSM 1682</name>
    <dbReference type="NCBI Taxonomy" id="991789"/>
    <lineage>
        <taxon>Bacteria</taxon>
        <taxon>Bacillati</taxon>
        <taxon>Bacillota</taxon>
        <taxon>Clostridia</taxon>
        <taxon>Lachnospirales</taxon>
        <taxon>Anaerotignaceae</taxon>
        <taxon>Anaerotignum</taxon>
    </lineage>
</organism>
<dbReference type="EMBL" id="CP014223">
    <property type="protein sequence ID" value="AMJ41072.1"/>
    <property type="molecule type" value="Genomic_DNA"/>
</dbReference>
<dbReference type="InterPro" id="IPR036390">
    <property type="entry name" value="WH_DNA-bd_sf"/>
</dbReference>
<protein>
    <submittedName>
        <fullName evidence="3">DNA-binding transcriptional regulator, PadR family</fullName>
    </submittedName>
    <submittedName>
        <fullName evidence="2">Transcriptional regulator PadR-like family protein</fullName>
    </submittedName>
</protein>
<evidence type="ECO:0000313" key="4">
    <source>
        <dbReference type="Proteomes" id="UP000068026"/>
    </source>
</evidence>
<evidence type="ECO:0000259" key="1">
    <source>
        <dbReference type="Pfam" id="PF03551"/>
    </source>
</evidence>
<reference evidence="4" key="2">
    <citation type="submission" date="2016-01" db="EMBL/GenBank/DDBJ databases">
        <authorList>
            <person name="Poehlein A."/>
            <person name="Schlien K."/>
            <person name="Gottschalk G."/>
            <person name="Buckel W."/>
            <person name="Daniel R."/>
        </authorList>
    </citation>
    <scope>NUCLEOTIDE SEQUENCE [LARGE SCALE GENOMIC DNA]</scope>
    <source>
        <strain evidence="4">X2</strain>
    </source>
</reference>
<dbReference type="SUPFAM" id="SSF46785">
    <property type="entry name" value="Winged helix' DNA-binding domain"/>
    <property type="match status" value="1"/>
</dbReference>
<name>A0A0X1U817_ANAPI</name>
<dbReference type="Gene3D" id="1.10.10.10">
    <property type="entry name" value="Winged helix-like DNA-binding domain superfamily/Winged helix DNA-binding domain"/>
    <property type="match status" value="1"/>
</dbReference>
<dbReference type="Proteomes" id="UP000184204">
    <property type="component" value="Unassembled WGS sequence"/>
</dbReference>
<dbReference type="PANTHER" id="PTHR33169:SF27">
    <property type="entry name" value="TRANSCRIPTIONAL REGULATOR PADR FAMILY PROTEIN"/>
    <property type="match status" value="1"/>
</dbReference>
<proteinExistence type="predicted"/>
<dbReference type="Pfam" id="PF03551">
    <property type="entry name" value="PadR"/>
    <property type="match status" value="1"/>
</dbReference>
<reference evidence="2 4" key="1">
    <citation type="journal article" date="2016" name="Genome Announc.">
        <title>Complete Genome Sequence of the Amino Acid-Fermenting Clostridium propionicum X2 (DSM 1682).</title>
        <authorList>
            <person name="Poehlein A."/>
            <person name="Schlien K."/>
            <person name="Chowdhury N.P."/>
            <person name="Gottschalk G."/>
            <person name="Buckel W."/>
            <person name="Daniel R."/>
        </authorList>
    </citation>
    <scope>NUCLEOTIDE SEQUENCE [LARGE SCALE GENOMIC DNA]</scope>
    <source>
        <strain evidence="2 4">X2</strain>
    </source>
</reference>
<reference evidence="5" key="4">
    <citation type="submission" date="2016-11" db="EMBL/GenBank/DDBJ databases">
        <authorList>
            <person name="Jaros S."/>
            <person name="Januszkiewicz K."/>
            <person name="Wedrychowicz H."/>
        </authorList>
    </citation>
    <scope>NUCLEOTIDE SEQUENCE [LARGE SCALE GENOMIC DNA]</scope>
    <source>
        <strain evidence="5">DSM 1682</strain>
    </source>
</reference>
<dbReference type="InterPro" id="IPR052509">
    <property type="entry name" value="Metal_resp_DNA-bind_regulator"/>
</dbReference>
<accession>A0A0X1U817</accession>
<dbReference type="InterPro" id="IPR036388">
    <property type="entry name" value="WH-like_DNA-bd_sf"/>
</dbReference>
<evidence type="ECO:0000313" key="2">
    <source>
        <dbReference type="EMBL" id="AMJ41072.1"/>
    </source>
</evidence>
<evidence type="ECO:0000313" key="5">
    <source>
        <dbReference type="Proteomes" id="UP000184204"/>
    </source>
</evidence>